<dbReference type="Gene3D" id="1.25.40.10">
    <property type="entry name" value="Tetratricopeptide repeat domain"/>
    <property type="match status" value="1"/>
</dbReference>
<dbReference type="SMART" id="SM00267">
    <property type="entry name" value="GGDEF"/>
    <property type="match status" value="1"/>
</dbReference>
<dbReference type="InterPro" id="IPR043128">
    <property type="entry name" value="Rev_trsase/Diguanyl_cyclase"/>
</dbReference>
<dbReference type="InterPro" id="IPR000160">
    <property type="entry name" value="GGDEF_dom"/>
</dbReference>
<dbReference type="PROSITE" id="PS50887">
    <property type="entry name" value="GGDEF"/>
    <property type="match status" value="1"/>
</dbReference>
<name>A0ABQ5UDM1_9HYPH</name>
<dbReference type="PANTHER" id="PTHR45138">
    <property type="entry name" value="REGULATORY COMPONENTS OF SENSORY TRANSDUCTION SYSTEM"/>
    <property type="match status" value="1"/>
</dbReference>
<dbReference type="Gene3D" id="3.30.70.270">
    <property type="match status" value="1"/>
</dbReference>
<dbReference type="InterPro" id="IPR029787">
    <property type="entry name" value="Nucleotide_cyclase"/>
</dbReference>
<dbReference type="CDD" id="cd01949">
    <property type="entry name" value="GGDEF"/>
    <property type="match status" value="1"/>
</dbReference>
<dbReference type="EMBL" id="BSNG01000001">
    <property type="protein sequence ID" value="GLQ10185.1"/>
    <property type="molecule type" value="Genomic_DNA"/>
</dbReference>
<evidence type="ECO:0000256" key="2">
    <source>
        <dbReference type="ARBA" id="ARBA00034247"/>
    </source>
</evidence>
<dbReference type="PANTHER" id="PTHR45138:SF9">
    <property type="entry name" value="DIGUANYLATE CYCLASE DGCM-RELATED"/>
    <property type="match status" value="1"/>
</dbReference>
<reference evidence="4" key="1">
    <citation type="journal article" date="2014" name="Int. J. Syst. Evol. Microbiol.">
        <title>Complete genome of a new Firmicutes species belonging to the dominant human colonic microbiota ('Ruminococcus bicirculans') reveals two chromosomes and a selective capacity to utilize plant glucans.</title>
        <authorList>
            <consortium name="NISC Comparative Sequencing Program"/>
            <person name="Wegmann U."/>
            <person name="Louis P."/>
            <person name="Goesmann A."/>
            <person name="Henrissat B."/>
            <person name="Duncan S.H."/>
            <person name="Flint H.J."/>
        </authorList>
    </citation>
    <scope>NUCLEOTIDE SEQUENCE</scope>
    <source>
        <strain evidence="4">NBRC 103855</strain>
    </source>
</reference>
<dbReference type="RefSeq" id="WP_284390581.1">
    <property type="nucleotide sequence ID" value="NZ_BSNG01000001.1"/>
</dbReference>
<dbReference type="NCBIfam" id="TIGR00254">
    <property type="entry name" value="GGDEF"/>
    <property type="match status" value="1"/>
</dbReference>
<keyword evidence="5" id="KW-1185">Reference proteome</keyword>
<evidence type="ECO:0000313" key="4">
    <source>
        <dbReference type="EMBL" id="GLQ10185.1"/>
    </source>
</evidence>
<evidence type="ECO:0000256" key="1">
    <source>
        <dbReference type="ARBA" id="ARBA00012528"/>
    </source>
</evidence>
<comment type="caution">
    <text evidence="4">The sequence shown here is derived from an EMBL/GenBank/DDBJ whole genome shotgun (WGS) entry which is preliminary data.</text>
</comment>
<dbReference type="SUPFAM" id="SSF55073">
    <property type="entry name" value="Nucleotide cyclase"/>
    <property type="match status" value="1"/>
</dbReference>
<gene>
    <name evidence="4" type="ORF">GCM10007913_21170</name>
</gene>
<dbReference type="InterPro" id="IPR050469">
    <property type="entry name" value="Diguanylate_Cyclase"/>
</dbReference>
<feature type="domain" description="GGDEF" evidence="3">
    <location>
        <begin position="389"/>
        <end position="521"/>
    </location>
</feature>
<evidence type="ECO:0000259" key="3">
    <source>
        <dbReference type="PROSITE" id="PS50887"/>
    </source>
</evidence>
<dbReference type="Pfam" id="PF13424">
    <property type="entry name" value="TPR_12"/>
    <property type="match status" value="1"/>
</dbReference>
<dbReference type="SUPFAM" id="SSF48452">
    <property type="entry name" value="TPR-like"/>
    <property type="match status" value="2"/>
</dbReference>
<evidence type="ECO:0000313" key="5">
    <source>
        <dbReference type="Proteomes" id="UP001161406"/>
    </source>
</evidence>
<organism evidence="4 5">
    <name type="scientific">Devosia yakushimensis</name>
    <dbReference type="NCBI Taxonomy" id="470028"/>
    <lineage>
        <taxon>Bacteria</taxon>
        <taxon>Pseudomonadati</taxon>
        <taxon>Pseudomonadota</taxon>
        <taxon>Alphaproteobacteria</taxon>
        <taxon>Hyphomicrobiales</taxon>
        <taxon>Devosiaceae</taxon>
        <taxon>Devosia</taxon>
    </lineage>
</organism>
<dbReference type="Pfam" id="PF00990">
    <property type="entry name" value="GGDEF"/>
    <property type="match status" value="1"/>
</dbReference>
<proteinExistence type="predicted"/>
<reference evidence="4" key="2">
    <citation type="submission" date="2023-01" db="EMBL/GenBank/DDBJ databases">
        <title>Draft genome sequence of Devosia yakushimensis strain NBRC 103855.</title>
        <authorList>
            <person name="Sun Q."/>
            <person name="Mori K."/>
        </authorList>
    </citation>
    <scope>NUCLEOTIDE SEQUENCE</scope>
    <source>
        <strain evidence="4">NBRC 103855</strain>
    </source>
</reference>
<dbReference type="Proteomes" id="UP001161406">
    <property type="component" value="Unassembled WGS sequence"/>
</dbReference>
<comment type="catalytic activity">
    <reaction evidence="2">
        <text>2 GTP = 3',3'-c-di-GMP + 2 diphosphate</text>
        <dbReference type="Rhea" id="RHEA:24898"/>
        <dbReference type="ChEBI" id="CHEBI:33019"/>
        <dbReference type="ChEBI" id="CHEBI:37565"/>
        <dbReference type="ChEBI" id="CHEBI:58805"/>
        <dbReference type="EC" id="2.7.7.65"/>
    </reaction>
</comment>
<accession>A0ABQ5UDM1</accession>
<dbReference type="InterPro" id="IPR011990">
    <property type="entry name" value="TPR-like_helical_dom_sf"/>
</dbReference>
<protein>
    <recommendedName>
        <fullName evidence="1">diguanylate cyclase</fullName>
        <ecNumber evidence="1">2.7.7.65</ecNumber>
    </recommendedName>
</protein>
<sequence>MPESVTITDAFNQATRLLRSGDCAGALAAFRDIYTGAEANNDTPVMAACLCEMAWSCFKLGQGEEGLECATGAHWLWERLDNRLEHARAMAIEALLLLDVGLSDAAFELAMEAFALAEAVADPAVLAFTLNAKGIILSLCREAELGAALLERAVQLAQNDDNLTAEAYYLLNLGFCHLKRAEEFQDMGDYADADQRRDLALVITDRAIGAAEHAGDDWTLRCALGNAAETLALRGQVNRAIAYLERSATIPTDPGPSLRIHYLYSLGDVLFRAGKLPEARAACTQAYDLAEASSQIDHQVNTAQKLAEILEAMGDTSAALDLQKRFHALYVRQSGEGARRLARVEEIRSETDRLRTRAAALADQALSDPLTGIANRRSFDQILNRLAGTPFALAIVDLDHFKSINDRHSHLVGDAVLQRVARELVAQLGRHGHAARLGGEEFALIFPDASDLTAAAFCEGARTAIASTDWSDLGADLVVTVSIGLAAGTGIEPAAELMQLADTRLYAAKSAGRDRVVSASPALLSSETAGDIRRRA</sequence>
<dbReference type="EC" id="2.7.7.65" evidence="1"/>